<protein>
    <submittedName>
        <fullName evidence="4">Tetratricopeptide repeat protein</fullName>
    </submittedName>
</protein>
<sequence>MDYFSEANKLYNLKEYNKAIDLYKKSIETKENTACAYYNAGVCFIKLKNFNAAIDMIKNALSIQKESKYFFNLAYCYAMKEDTNKALIYFNRAWSLDSTDKDCEKAINLIMANKKAL</sequence>
<evidence type="ECO:0000256" key="2">
    <source>
        <dbReference type="ARBA" id="ARBA00022803"/>
    </source>
</evidence>
<dbReference type="Pfam" id="PF13181">
    <property type="entry name" value="TPR_8"/>
    <property type="match status" value="1"/>
</dbReference>
<dbReference type="Proteomes" id="UP000095594">
    <property type="component" value="Unassembled WGS sequence"/>
</dbReference>
<dbReference type="InterPro" id="IPR019734">
    <property type="entry name" value="TPR_rpt"/>
</dbReference>
<keyword evidence="2 3" id="KW-0802">TPR repeat</keyword>
<dbReference type="PROSITE" id="PS50005">
    <property type="entry name" value="TPR"/>
    <property type="match status" value="1"/>
</dbReference>
<dbReference type="SUPFAM" id="SSF48452">
    <property type="entry name" value="TPR-like"/>
    <property type="match status" value="1"/>
</dbReference>
<evidence type="ECO:0000256" key="3">
    <source>
        <dbReference type="PROSITE-ProRule" id="PRU00339"/>
    </source>
</evidence>
<dbReference type="Pfam" id="PF12895">
    <property type="entry name" value="ANAPC3"/>
    <property type="match status" value="1"/>
</dbReference>
<keyword evidence="1" id="KW-0677">Repeat</keyword>
<dbReference type="EMBL" id="CYZX01000028">
    <property type="protein sequence ID" value="CUP14423.1"/>
    <property type="molecule type" value="Genomic_DNA"/>
</dbReference>
<dbReference type="Gene3D" id="1.25.40.10">
    <property type="entry name" value="Tetratricopeptide repeat domain"/>
    <property type="match status" value="1"/>
</dbReference>
<organism evidence="4 5">
    <name type="scientific">Clostridium disporicum</name>
    <dbReference type="NCBI Taxonomy" id="84024"/>
    <lineage>
        <taxon>Bacteria</taxon>
        <taxon>Bacillati</taxon>
        <taxon>Bacillota</taxon>
        <taxon>Clostridia</taxon>
        <taxon>Eubacteriales</taxon>
        <taxon>Clostridiaceae</taxon>
        <taxon>Clostridium</taxon>
    </lineage>
</organism>
<dbReference type="PANTHER" id="PTHR44186">
    <property type="match status" value="1"/>
</dbReference>
<name>A0A174KQW5_9CLOT</name>
<dbReference type="OrthoDB" id="1907609at2"/>
<dbReference type="InterPro" id="IPR011990">
    <property type="entry name" value="TPR-like_helical_dom_sf"/>
</dbReference>
<reference evidence="4 5" key="1">
    <citation type="submission" date="2015-09" db="EMBL/GenBank/DDBJ databases">
        <authorList>
            <consortium name="Pathogen Informatics"/>
        </authorList>
    </citation>
    <scope>NUCLEOTIDE SEQUENCE [LARGE SCALE GENOMIC DNA]</scope>
    <source>
        <strain evidence="4 5">2789STDY5834856</strain>
    </source>
</reference>
<proteinExistence type="predicted"/>
<evidence type="ECO:0000313" key="5">
    <source>
        <dbReference type="Proteomes" id="UP000095594"/>
    </source>
</evidence>
<dbReference type="AlphaFoldDB" id="A0A174KQW5"/>
<gene>
    <name evidence="4" type="primary">yrrB_4</name>
    <name evidence="4" type="ORF">ERS852471_03078</name>
</gene>
<feature type="repeat" description="TPR" evidence="3">
    <location>
        <begin position="34"/>
        <end position="67"/>
    </location>
</feature>
<dbReference type="RefSeq" id="WP_055268097.1">
    <property type="nucleotide sequence ID" value="NZ_CABIXQ010000028.1"/>
</dbReference>
<accession>A0A174KQW5</accession>
<evidence type="ECO:0000256" key="1">
    <source>
        <dbReference type="ARBA" id="ARBA00022737"/>
    </source>
</evidence>
<dbReference type="SMART" id="SM00028">
    <property type="entry name" value="TPR"/>
    <property type="match status" value="3"/>
</dbReference>
<dbReference type="PANTHER" id="PTHR44186:SF1">
    <property type="entry name" value="BARDET-BIEDL SYNDROME 4 PROTEIN"/>
    <property type="match status" value="1"/>
</dbReference>
<evidence type="ECO:0000313" key="4">
    <source>
        <dbReference type="EMBL" id="CUP14423.1"/>
    </source>
</evidence>